<dbReference type="Proteomes" id="UP001499951">
    <property type="component" value="Unassembled WGS sequence"/>
</dbReference>
<dbReference type="RefSeq" id="WP_166936964.1">
    <property type="nucleotide sequence ID" value="NZ_BAAADD010000008.1"/>
</dbReference>
<evidence type="ECO:0000256" key="1">
    <source>
        <dbReference type="ARBA" id="ARBA00008799"/>
    </source>
</evidence>
<evidence type="ECO:0000313" key="2">
    <source>
        <dbReference type="EMBL" id="GAA0579951.1"/>
    </source>
</evidence>
<gene>
    <name evidence="2" type="ORF">GCM10008942_31040</name>
</gene>
<accession>A0ABP3Q4Y7</accession>
<evidence type="ECO:0000313" key="3">
    <source>
        <dbReference type="Proteomes" id="UP001499951"/>
    </source>
</evidence>
<keyword evidence="3" id="KW-1185">Reference proteome</keyword>
<dbReference type="Pfam" id="PF00982">
    <property type="entry name" value="Glyco_transf_20"/>
    <property type="match status" value="1"/>
</dbReference>
<dbReference type="InterPro" id="IPR001830">
    <property type="entry name" value="Glyco_trans_20"/>
</dbReference>
<reference evidence="3" key="1">
    <citation type="journal article" date="2019" name="Int. J. Syst. Evol. Microbiol.">
        <title>The Global Catalogue of Microorganisms (GCM) 10K type strain sequencing project: providing services to taxonomists for standard genome sequencing and annotation.</title>
        <authorList>
            <consortium name="The Broad Institute Genomics Platform"/>
            <consortium name="The Broad Institute Genome Sequencing Center for Infectious Disease"/>
            <person name="Wu L."/>
            <person name="Ma J."/>
        </authorList>
    </citation>
    <scope>NUCLEOTIDE SEQUENCE [LARGE SCALE GENOMIC DNA]</scope>
    <source>
        <strain evidence="3">JCM 15089</strain>
    </source>
</reference>
<organism evidence="2 3">
    <name type="scientific">Rhizomicrobium electricum</name>
    <dbReference type="NCBI Taxonomy" id="480070"/>
    <lineage>
        <taxon>Bacteria</taxon>
        <taxon>Pseudomonadati</taxon>
        <taxon>Pseudomonadota</taxon>
        <taxon>Alphaproteobacteria</taxon>
        <taxon>Micropepsales</taxon>
        <taxon>Micropepsaceae</taxon>
        <taxon>Rhizomicrobium</taxon>
    </lineage>
</organism>
<dbReference type="CDD" id="cd03788">
    <property type="entry name" value="GT20_TPS"/>
    <property type="match status" value="1"/>
</dbReference>
<dbReference type="Gene3D" id="3.40.50.2000">
    <property type="entry name" value="Glycogen Phosphorylase B"/>
    <property type="match status" value="2"/>
</dbReference>
<protein>
    <submittedName>
        <fullName evidence="2">Trehalose-6-phosphate synthase</fullName>
    </submittedName>
</protein>
<comment type="caution">
    <text evidence="2">The sequence shown here is derived from an EMBL/GenBank/DDBJ whole genome shotgun (WGS) entry which is preliminary data.</text>
</comment>
<dbReference type="SUPFAM" id="SSF53756">
    <property type="entry name" value="UDP-Glycosyltransferase/glycogen phosphorylase"/>
    <property type="match status" value="1"/>
</dbReference>
<sequence>MARLVIVSNRTPGKGAKAGGLAVALKDAIEPGTLWFGWSGRLADKASDRATVAQEDGIDIATVDLSRDAYQNFYVGFANGTLWPLLHFRLGLMEFRREHLDGYREVNRLYARALAPLLRPDDLVWVHDYHLIPLASELRQAGVTNAIGFFLHIPFVPSSLYAALPRGEELLNDLCSFDVVGFQTAEHRDDFLDCVKRILKFPVDGQGTIAAERSVRSIVTPIGIDTQGFQNMAARAVKGRNTRRLVESLVGRQLMIGADRLDYSKGLPNRFEAFNRLLTRFPEHKNSVSFLQIAAPSREDVSEYAALRPLLNRMAGDINGRHGAFDWVPLRYMSQSLARSTLAGFYRIARIGVVTPLRDGMNLVAHEYVAAQDPADPGVLILSRFAGVANYFEEALIVNPHDPDEIAEAMHDGLAMSLDERKLRHGRLFEKLKSLSARAYCDGFLEALSGAVPARAAA</sequence>
<name>A0ABP3Q4Y7_9PROT</name>
<comment type="similarity">
    <text evidence="1">Belongs to the glycosyltransferase 20 family.</text>
</comment>
<dbReference type="PANTHER" id="PTHR10788:SF106">
    <property type="entry name" value="BCDNA.GH08860"/>
    <property type="match status" value="1"/>
</dbReference>
<proteinExistence type="inferred from homology"/>
<dbReference type="EMBL" id="BAAADD010000008">
    <property type="protein sequence ID" value="GAA0579951.1"/>
    <property type="molecule type" value="Genomic_DNA"/>
</dbReference>
<dbReference type="PANTHER" id="PTHR10788">
    <property type="entry name" value="TREHALOSE-6-PHOSPHATE SYNTHASE"/>
    <property type="match status" value="1"/>
</dbReference>